<organism evidence="2 3">
    <name type="scientific">Iris pallida</name>
    <name type="common">Sweet iris</name>
    <dbReference type="NCBI Taxonomy" id="29817"/>
    <lineage>
        <taxon>Eukaryota</taxon>
        <taxon>Viridiplantae</taxon>
        <taxon>Streptophyta</taxon>
        <taxon>Embryophyta</taxon>
        <taxon>Tracheophyta</taxon>
        <taxon>Spermatophyta</taxon>
        <taxon>Magnoliopsida</taxon>
        <taxon>Liliopsida</taxon>
        <taxon>Asparagales</taxon>
        <taxon>Iridaceae</taxon>
        <taxon>Iridoideae</taxon>
        <taxon>Irideae</taxon>
        <taxon>Iris</taxon>
    </lineage>
</organism>
<protein>
    <submittedName>
        <fullName evidence="2">Uncharacterized protein</fullName>
    </submittedName>
</protein>
<comment type="caution">
    <text evidence="2">The sequence shown here is derived from an EMBL/GenBank/DDBJ whole genome shotgun (WGS) entry which is preliminary data.</text>
</comment>
<gene>
    <name evidence="2" type="ORF">M6B38_265410</name>
</gene>
<dbReference type="AlphaFoldDB" id="A0AAX6IBP0"/>
<evidence type="ECO:0000313" key="2">
    <source>
        <dbReference type="EMBL" id="KAJ6850267.1"/>
    </source>
</evidence>
<accession>A0AAX6IBP0</accession>
<reference evidence="2" key="1">
    <citation type="journal article" date="2023" name="GigaByte">
        <title>Genome assembly of the bearded iris, Iris pallida Lam.</title>
        <authorList>
            <person name="Bruccoleri R.E."/>
            <person name="Oakeley E.J."/>
            <person name="Faust A.M.E."/>
            <person name="Altorfer M."/>
            <person name="Dessus-Babus S."/>
            <person name="Burckhardt D."/>
            <person name="Oertli M."/>
            <person name="Naumann U."/>
            <person name="Petersen F."/>
            <person name="Wong J."/>
        </authorList>
    </citation>
    <scope>NUCLEOTIDE SEQUENCE</scope>
    <source>
        <strain evidence="2">GSM-AAB239-AS_SAM_17_03QT</strain>
    </source>
</reference>
<reference evidence="2" key="2">
    <citation type="submission" date="2023-04" db="EMBL/GenBank/DDBJ databases">
        <authorList>
            <person name="Bruccoleri R.E."/>
            <person name="Oakeley E.J."/>
            <person name="Faust A.-M."/>
            <person name="Dessus-Babus S."/>
            <person name="Altorfer M."/>
            <person name="Burckhardt D."/>
            <person name="Oertli M."/>
            <person name="Naumann U."/>
            <person name="Petersen F."/>
            <person name="Wong J."/>
        </authorList>
    </citation>
    <scope>NUCLEOTIDE SEQUENCE</scope>
    <source>
        <strain evidence="2">GSM-AAB239-AS_SAM_17_03QT</strain>
        <tissue evidence="2">Leaf</tissue>
    </source>
</reference>
<keyword evidence="1" id="KW-0472">Membrane</keyword>
<dbReference type="EMBL" id="JANAVB010003081">
    <property type="protein sequence ID" value="KAJ6850267.1"/>
    <property type="molecule type" value="Genomic_DNA"/>
</dbReference>
<evidence type="ECO:0000256" key="1">
    <source>
        <dbReference type="SAM" id="Phobius"/>
    </source>
</evidence>
<dbReference type="Proteomes" id="UP001140949">
    <property type="component" value="Unassembled WGS sequence"/>
</dbReference>
<keyword evidence="3" id="KW-1185">Reference proteome</keyword>
<feature type="transmembrane region" description="Helical" evidence="1">
    <location>
        <begin position="38"/>
        <end position="60"/>
    </location>
</feature>
<keyword evidence="1" id="KW-0812">Transmembrane</keyword>
<keyword evidence="1" id="KW-1133">Transmembrane helix</keyword>
<name>A0AAX6IBP0_IRIPA</name>
<evidence type="ECO:0000313" key="3">
    <source>
        <dbReference type="Proteomes" id="UP001140949"/>
    </source>
</evidence>
<proteinExistence type="predicted"/>
<sequence length="61" mass="6850">MGRRTECQIESTLCNISKPTVRPFKILTQSDSTEIIPFYYVGSSLLLAYLLSAVENIILLV</sequence>